<feature type="non-terminal residue" evidence="2">
    <location>
        <position position="61"/>
    </location>
</feature>
<dbReference type="EMBL" id="LXQA011043946">
    <property type="protein sequence ID" value="MCI82462.1"/>
    <property type="molecule type" value="Genomic_DNA"/>
</dbReference>
<evidence type="ECO:0008006" key="4">
    <source>
        <dbReference type="Google" id="ProtNLM"/>
    </source>
</evidence>
<evidence type="ECO:0000313" key="2">
    <source>
        <dbReference type="EMBL" id="MCI82462.1"/>
    </source>
</evidence>
<keyword evidence="3" id="KW-1185">Reference proteome</keyword>
<feature type="compositionally biased region" description="Gly residues" evidence="1">
    <location>
        <begin position="48"/>
        <end position="61"/>
    </location>
</feature>
<dbReference type="Proteomes" id="UP000265520">
    <property type="component" value="Unassembled WGS sequence"/>
</dbReference>
<name>A0A392V4U5_9FABA</name>
<organism evidence="2 3">
    <name type="scientific">Trifolium medium</name>
    <dbReference type="NCBI Taxonomy" id="97028"/>
    <lineage>
        <taxon>Eukaryota</taxon>
        <taxon>Viridiplantae</taxon>
        <taxon>Streptophyta</taxon>
        <taxon>Embryophyta</taxon>
        <taxon>Tracheophyta</taxon>
        <taxon>Spermatophyta</taxon>
        <taxon>Magnoliopsida</taxon>
        <taxon>eudicotyledons</taxon>
        <taxon>Gunneridae</taxon>
        <taxon>Pentapetalae</taxon>
        <taxon>rosids</taxon>
        <taxon>fabids</taxon>
        <taxon>Fabales</taxon>
        <taxon>Fabaceae</taxon>
        <taxon>Papilionoideae</taxon>
        <taxon>50 kb inversion clade</taxon>
        <taxon>NPAAA clade</taxon>
        <taxon>Hologalegina</taxon>
        <taxon>IRL clade</taxon>
        <taxon>Trifolieae</taxon>
        <taxon>Trifolium</taxon>
    </lineage>
</organism>
<dbReference type="AlphaFoldDB" id="A0A392V4U5"/>
<feature type="region of interest" description="Disordered" evidence="1">
    <location>
        <begin position="1"/>
        <end position="61"/>
    </location>
</feature>
<protein>
    <recommendedName>
        <fullName evidence="4">Cellular nucleic acid-binding protein</fullName>
    </recommendedName>
</protein>
<reference evidence="2 3" key="1">
    <citation type="journal article" date="2018" name="Front. Plant Sci.">
        <title>Red Clover (Trifolium pratense) and Zigzag Clover (T. medium) - A Picture of Genomic Similarities and Differences.</title>
        <authorList>
            <person name="Dluhosova J."/>
            <person name="Istvanek J."/>
            <person name="Nedelnik J."/>
            <person name="Repkova J."/>
        </authorList>
    </citation>
    <scope>NUCLEOTIDE SEQUENCE [LARGE SCALE GENOMIC DNA]</scope>
    <source>
        <strain evidence="3">cv. 10/8</strain>
        <tissue evidence="2">Leaf</tissue>
    </source>
</reference>
<feature type="compositionally biased region" description="Basic and acidic residues" evidence="1">
    <location>
        <begin position="24"/>
        <end position="33"/>
    </location>
</feature>
<proteinExistence type="predicted"/>
<comment type="caution">
    <text evidence="2">The sequence shown here is derived from an EMBL/GenBank/DDBJ whole genome shotgun (WGS) entry which is preliminary data.</text>
</comment>
<accession>A0A392V4U5</accession>
<evidence type="ECO:0000256" key="1">
    <source>
        <dbReference type="SAM" id="MobiDB-lite"/>
    </source>
</evidence>
<evidence type="ECO:0000313" key="3">
    <source>
        <dbReference type="Proteomes" id="UP000265520"/>
    </source>
</evidence>
<sequence length="61" mass="6655">MLVNKSRIYDKDSRAKVNYYQAASEKRGREMGRGKPYGRGGRRPDEGGSSGGRGGGGRNCF</sequence>